<reference evidence="1" key="1">
    <citation type="journal article" date="2021" name="Microb. Physiol.">
        <title>Proteogenomic Insights into the Physiology of Marine, Sulfate-Reducing, Filamentous Desulfonema limicola and Desulfonema magnum.</title>
        <authorList>
            <person name="Schnaars V."/>
            <person name="Wohlbrand L."/>
            <person name="Scheve S."/>
            <person name="Hinrichs C."/>
            <person name="Reinhardt R."/>
            <person name="Rabus R."/>
        </authorList>
    </citation>
    <scope>NUCLEOTIDE SEQUENCE</scope>
    <source>
        <strain evidence="1">4be13</strain>
    </source>
</reference>
<sequence>MSGRQEIPNAAVRTFLHDGTMSECNEENVSFLLKNRG</sequence>
<proteinExistence type="predicted"/>
<evidence type="ECO:0000313" key="2">
    <source>
        <dbReference type="Proteomes" id="UP000663722"/>
    </source>
</evidence>
<dbReference type="Proteomes" id="UP000663722">
    <property type="component" value="Chromosome"/>
</dbReference>
<dbReference type="AlphaFoldDB" id="A0A975BKF9"/>
<evidence type="ECO:0000313" key="1">
    <source>
        <dbReference type="EMBL" id="QTA87202.1"/>
    </source>
</evidence>
<protein>
    <submittedName>
        <fullName evidence="1">Uncharacterized protein</fullName>
    </submittedName>
</protein>
<gene>
    <name evidence="1" type="ORF">dnm_032320</name>
</gene>
<dbReference type="KEGG" id="dmm:dnm_032320"/>
<accession>A0A975BKF9</accession>
<name>A0A975BKF9_9BACT</name>
<dbReference type="EMBL" id="CP061800">
    <property type="protein sequence ID" value="QTA87202.1"/>
    <property type="molecule type" value="Genomic_DNA"/>
</dbReference>
<organism evidence="1 2">
    <name type="scientific">Desulfonema magnum</name>
    <dbReference type="NCBI Taxonomy" id="45655"/>
    <lineage>
        <taxon>Bacteria</taxon>
        <taxon>Pseudomonadati</taxon>
        <taxon>Thermodesulfobacteriota</taxon>
        <taxon>Desulfobacteria</taxon>
        <taxon>Desulfobacterales</taxon>
        <taxon>Desulfococcaceae</taxon>
        <taxon>Desulfonema</taxon>
    </lineage>
</organism>
<keyword evidence="2" id="KW-1185">Reference proteome</keyword>